<dbReference type="KEGG" id="sfd:USDA257_c01530"/>
<dbReference type="Gene3D" id="3.30.70.920">
    <property type="match status" value="1"/>
</dbReference>
<dbReference type="eggNOG" id="COG1522">
    <property type="taxonomic scope" value="Bacteria"/>
</dbReference>
<accession>I3WYP7</accession>
<reference evidence="2 3" key="1">
    <citation type="journal article" date="2012" name="J. Bacteriol.">
        <title>Complete genome sequence of the broad-host-range strain Sinorhizobium fredii USDA257.</title>
        <authorList>
            <person name="Schuldes J."/>
            <person name="Rodriguez Orbegoso M."/>
            <person name="Schmeisser C."/>
            <person name="Krishnan H.B."/>
            <person name="Daniel R."/>
            <person name="Streit W.R."/>
        </authorList>
    </citation>
    <scope>NUCLEOTIDE SEQUENCE [LARGE SCALE GENOMIC DNA]</scope>
    <source>
        <strain evidence="2 3">USDA 257</strain>
    </source>
</reference>
<dbReference type="Pfam" id="PF01037">
    <property type="entry name" value="AsnC_trans_reg"/>
    <property type="match status" value="1"/>
</dbReference>
<sequence>MGREPALPQGLMRYGAGAELLDYRVGAFPFVPLRFKRGRKISNAPSVLAPRGGYNGREATSRKQRKPMKPIFVQLQCAPGRTYEVADEIYRKEIVSEMYSTSGDYDLLLKIYVEEGQDIGKFINDNIASVPGISRSLTTLTFNAF</sequence>
<dbReference type="Proteomes" id="UP000006180">
    <property type="component" value="Chromosome"/>
</dbReference>
<proteinExistence type="predicted"/>
<feature type="domain" description="Transcription regulator AsnC/Lrp ligand binding" evidence="1">
    <location>
        <begin position="73"/>
        <end position="142"/>
    </location>
</feature>
<evidence type="ECO:0000313" key="2">
    <source>
        <dbReference type="EMBL" id="AFL48753.1"/>
    </source>
</evidence>
<protein>
    <submittedName>
        <fullName evidence="2">Putative transcriptional regulator protein, AsnC family</fullName>
    </submittedName>
</protein>
<gene>
    <name evidence="2" type="ORF">USDA257_c01530</name>
</gene>
<dbReference type="InterPro" id="IPR019887">
    <property type="entry name" value="Tscrpt_reg_AsnC/Lrp_C"/>
</dbReference>
<name>I3WYP7_SINF2</name>
<dbReference type="STRING" id="1185652.USDA257_c01530"/>
<dbReference type="InterPro" id="IPR011008">
    <property type="entry name" value="Dimeric_a/b-barrel"/>
</dbReference>
<evidence type="ECO:0000313" key="3">
    <source>
        <dbReference type="Proteomes" id="UP000006180"/>
    </source>
</evidence>
<dbReference type="EMBL" id="CP003563">
    <property type="protein sequence ID" value="AFL48753.1"/>
    <property type="molecule type" value="Genomic_DNA"/>
</dbReference>
<dbReference type="SUPFAM" id="SSF54909">
    <property type="entry name" value="Dimeric alpha+beta barrel"/>
    <property type="match status" value="1"/>
</dbReference>
<organism evidence="2 3">
    <name type="scientific">Sinorhizobium fredii (strain USDA 257)</name>
    <dbReference type="NCBI Taxonomy" id="1185652"/>
    <lineage>
        <taxon>Bacteria</taxon>
        <taxon>Pseudomonadati</taxon>
        <taxon>Pseudomonadota</taxon>
        <taxon>Alphaproteobacteria</taxon>
        <taxon>Hyphomicrobiales</taxon>
        <taxon>Rhizobiaceae</taxon>
        <taxon>Sinorhizobium/Ensifer group</taxon>
        <taxon>Sinorhizobium</taxon>
    </lineage>
</organism>
<evidence type="ECO:0000259" key="1">
    <source>
        <dbReference type="Pfam" id="PF01037"/>
    </source>
</evidence>
<dbReference type="PATRIC" id="fig|1185652.3.peg.156"/>
<dbReference type="HOGENOM" id="CLU_1785613_0_0_5"/>
<dbReference type="AlphaFoldDB" id="I3WYP7"/>